<feature type="non-terminal residue" evidence="2">
    <location>
        <position position="138"/>
    </location>
</feature>
<dbReference type="GO" id="GO:0016747">
    <property type="term" value="F:acyltransferase activity, transferring groups other than amino-acyl groups"/>
    <property type="evidence" value="ECO:0007669"/>
    <property type="project" value="InterPro"/>
</dbReference>
<dbReference type="PANTHER" id="PTHR43792">
    <property type="entry name" value="GNAT FAMILY, PUTATIVE (AFU_ORTHOLOGUE AFUA_3G00765)-RELATED-RELATED"/>
    <property type="match status" value="1"/>
</dbReference>
<gene>
    <name evidence="2" type="ORF">S06H3_29523</name>
</gene>
<evidence type="ECO:0000313" key="2">
    <source>
        <dbReference type="EMBL" id="GAI21775.1"/>
    </source>
</evidence>
<dbReference type="PROSITE" id="PS51186">
    <property type="entry name" value="GNAT"/>
    <property type="match status" value="1"/>
</dbReference>
<proteinExistence type="predicted"/>
<dbReference type="SUPFAM" id="SSF55729">
    <property type="entry name" value="Acyl-CoA N-acyltransferases (Nat)"/>
    <property type="match status" value="1"/>
</dbReference>
<dbReference type="InterPro" id="IPR051531">
    <property type="entry name" value="N-acetyltransferase"/>
</dbReference>
<name>X1N4I9_9ZZZZ</name>
<dbReference type="CDD" id="cd04301">
    <property type="entry name" value="NAT_SF"/>
    <property type="match status" value="1"/>
</dbReference>
<accession>X1N4I9</accession>
<dbReference type="Gene3D" id="3.40.630.30">
    <property type="match status" value="1"/>
</dbReference>
<dbReference type="InterPro" id="IPR000182">
    <property type="entry name" value="GNAT_dom"/>
</dbReference>
<dbReference type="AlphaFoldDB" id="X1N4I9"/>
<dbReference type="Pfam" id="PF13302">
    <property type="entry name" value="Acetyltransf_3"/>
    <property type="match status" value="1"/>
</dbReference>
<reference evidence="2" key="1">
    <citation type="journal article" date="2014" name="Front. Microbiol.">
        <title>High frequency of phylogenetically diverse reductive dehalogenase-homologous genes in deep subseafloor sedimentary metagenomes.</title>
        <authorList>
            <person name="Kawai M."/>
            <person name="Futagami T."/>
            <person name="Toyoda A."/>
            <person name="Takaki Y."/>
            <person name="Nishi S."/>
            <person name="Hori S."/>
            <person name="Arai W."/>
            <person name="Tsubouchi T."/>
            <person name="Morono Y."/>
            <person name="Uchiyama I."/>
            <person name="Ito T."/>
            <person name="Fujiyama A."/>
            <person name="Inagaki F."/>
            <person name="Takami H."/>
        </authorList>
    </citation>
    <scope>NUCLEOTIDE SEQUENCE</scope>
    <source>
        <strain evidence="2">Expedition CK06-06</strain>
    </source>
</reference>
<dbReference type="EMBL" id="BARV01017302">
    <property type="protein sequence ID" value="GAI21775.1"/>
    <property type="molecule type" value="Genomic_DNA"/>
</dbReference>
<comment type="caution">
    <text evidence="2">The sequence shown here is derived from an EMBL/GenBank/DDBJ whole genome shotgun (WGS) entry which is preliminary data.</text>
</comment>
<sequence>MDTTNIETNNLRLVLQSPEDTRAQIDEMTPSEKSELSADWLALVDSATSADPWIHRFALVQQADNAVVGSCGFKGPPTPDGVVEISYGVALDYQGNGYATEAAQALVSYAFSNSKVRVVRAHTLTEANASTRVLTKCG</sequence>
<protein>
    <recommendedName>
        <fullName evidence="1">N-acetyltransferase domain-containing protein</fullName>
    </recommendedName>
</protein>
<evidence type="ECO:0000259" key="1">
    <source>
        <dbReference type="PROSITE" id="PS51186"/>
    </source>
</evidence>
<feature type="domain" description="N-acetyltransferase" evidence="1">
    <location>
        <begin position="15"/>
        <end position="138"/>
    </location>
</feature>
<dbReference type="PANTHER" id="PTHR43792:SF13">
    <property type="entry name" value="ACETYLTRANSFERASE"/>
    <property type="match status" value="1"/>
</dbReference>
<organism evidence="2">
    <name type="scientific">marine sediment metagenome</name>
    <dbReference type="NCBI Taxonomy" id="412755"/>
    <lineage>
        <taxon>unclassified sequences</taxon>
        <taxon>metagenomes</taxon>
        <taxon>ecological metagenomes</taxon>
    </lineage>
</organism>
<dbReference type="InterPro" id="IPR016181">
    <property type="entry name" value="Acyl_CoA_acyltransferase"/>
</dbReference>